<dbReference type="GO" id="GO:0008206">
    <property type="term" value="P:bile acid metabolic process"/>
    <property type="evidence" value="ECO:0007669"/>
    <property type="project" value="UniProtKB-ARBA"/>
</dbReference>
<dbReference type="InterPro" id="IPR036291">
    <property type="entry name" value="NAD(P)-bd_dom_sf"/>
</dbReference>
<dbReference type="Proteomes" id="UP000180098">
    <property type="component" value="Unassembled WGS sequence"/>
</dbReference>
<dbReference type="AlphaFoldDB" id="A0A1S2L6R0"/>
<dbReference type="GO" id="GO:0016491">
    <property type="term" value="F:oxidoreductase activity"/>
    <property type="evidence" value="ECO:0007669"/>
    <property type="project" value="UniProtKB-KW"/>
</dbReference>
<dbReference type="RefSeq" id="WP_071314789.1">
    <property type="nucleotide sequence ID" value="NZ_MLQQ01000056.1"/>
</dbReference>
<evidence type="ECO:0000256" key="1">
    <source>
        <dbReference type="ARBA" id="ARBA00006484"/>
    </source>
</evidence>
<name>A0A1S2L6R0_9BACI</name>
<sequence length="262" mass="28582">MDLGLKGKSILILASSKGLGKAIAQQYAKEGARIMLSSRNEQLLIETAEEIQLSTKAEVHFTVCDIKNPDEIKKLVERTVSIFGTIDVLVNNCGGPPAGGFGQFVDDDWYDAFELTLLSYVRTIREVLPYMKQQQDGRIINITSSSIKQPIDNLTLSNTFRMGVAGLAKSLSQELAPDKILINTVGPGRVATDRLGELDRIKASKLGIDYNEVKQQSENSIPLGRYGEPDELAKTVVFLGSNANTYITGQMILVDGGMTKAL</sequence>
<dbReference type="Gene3D" id="3.40.50.720">
    <property type="entry name" value="NAD(P)-binding Rossmann-like Domain"/>
    <property type="match status" value="1"/>
</dbReference>
<proteinExistence type="inferred from homology"/>
<organism evidence="3 4">
    <name type="scientific">Anaerobacillus arseniciselenatis</name>
    <dbReference type="NCBI Taxonomy" id="85682"/>
    <lineage>
        <taxon>Bacteria</taxon>
        <taxon>Bacillati</taxon>
        <taxon>Bacillota</taxon>
        <taxon>Bacilli</taxon>
        <taxon>Bacillales</taxon>
        <taxon>Bacillaceae</taxon>
        <taxon>Anaerobacillus</taxon>
    </lineage>
</organism>
<protein>
    <submittedName>
        <fullName evidence="3">3-oxoacyl-ACP reductase</fullName>
    </submittedName>
</protein>
<dbReference type="Pfam" id="PF13561">
    <property type="entry name" value="adh_short_C2"/>
    <property type="match status" value="1"/>
</dbReference>
<gene>
    <name evidence="3" type="ORF">BKP35_18095</name>
</gene>
<dbReference type="FunFam" id="3.40.50.720:FF:000084">
    <property type="entry name" value="Short-chain dehydrogenase reductase"/>
    <property type="match status" value="1"/>
</dbReference>
<dbReference type="PRINTS" id="PR00080">
    <property type="entry name" value="SDRFAMILY"/>
</dbReference>
<dbReference type="InterPro" id="IPR002347">
    <property type="entry name" value="SDR_fam"/>
</dbReference>
<dbReference type="EMBL" id="MLQQ01000056">
    <property type="protein sequence ID" value="OIJ08172.1"/>
    <property type="molecule type" value="Genomic_DNA"/>
</dbReference>
<reference evidence="3 4" key="1">
    <citation type="submission" date="2016-10" db="EMBL/GenBank/DDBJ databases">
        <title>Draft genome sequences of four alkaliphilic bacteria belonging to the Anaerobacillus genus.</title>
        <authorList>
            <person name="Bassil N.M."/>
            <person name="Lloyd J.R."/>
        </authorList>
    </citation>
    <scope>NUCLEOTIDE SEQUENCE [LARGE SCALE GENOMIC DNA]</scope>
    <source>
        <strain evidence="3 4">DSM 15340</strain>
    </source>
</reference>
<evidence type="ECO:0000313" key="4">
    <source>
        <dbReference type="Proteomes" id="UP000180098"/>
    </source>
</evidence>
<comment type="similarity">
    <text evidence="1">Belongs to the short-chain dehydrogenases/reductases (SDR) family.</text>
</comment>
<keyword evidence="2" id="KW-0560">Oxidoreductase</keyword>
<dbReference type="PANTHER" id="PTHR42879">
    <property type="entry name" value="3-OXOACYL-(ACYL-CARRIER-PROTEIN) REDUCTASE"/>
    <property type="match status" value="1"/>
</dbReference>
<dbReference type="SUPFAM" id="SSF51735">
    <property type="entry name" value="NAD(P)-binding Rossmann-fold domains"/>
    <property type="match status" value="1"/>
</dbReference>
<dbReference type="OrthoDB" id="9803333at2"/>
<dbReference type="PRINTS" id="PR00081">
    <property type="entry name" value="GDHRDH"/>
</dbReference>
<dbReference type="InterPro" id="IPR050259">
    <property type="entry name" value="SDR"/>
</dbReference>
<evidence type="ECO:0000256" key="2">
    <source>
        <dbReference type="ARBA" id="ARBA00023002"/>
    </source>
</evidence>
<accession>A0A1S2L6R0</accession>
<evidence type="ECO:0000313" key="3">
    <source>
        <dbReference type="EMBL" id="OIJ08172.1"/>
    </source>
</evidence>
<comment type="caution">
    <text evidence="3">The sequence shown here is derived from an EMBL/GenBank/DDBJ whole genome shotgun (WGS) entry which is preliminary data.</text>
</comment>
<keyword evidence="4" id="KW-1185">Reference proteome</keyword>
<dbReference type="CDD" id="cd05344">
    <property type="entry name" value="BKR_like_SDR_like"/>
    <property type="match status" value="1"/>
</dbReference>
<dbReference type="PANTHER" id="PTHR42879:SF6">
    <property type="entry name" value="NADPH-DEPENDENT REDUCTASE BACG"/>
    <property type="match status" value="1"/>
</dbReference>